<dbReference type="EMBL" id="BGZK01001545">
    <property type="protein sequence ID" value="GBP82053.1"/>
    <property type="molecule type" value="Genomic_DNA"/>
</dbReference>
<dbReference type="Proteomes" id="UP000299102">
    <property type="component" value="Unassembled WGS sequence"/>
</dbReference>
<protein>
    <submittedName>
        <fullName evidence="1">Uncharacterized protein</fullName>
    </submittedName>
</protein>
<evidence type="ECO:0000313" key="1">
    <source>
        <dbReference type="EMBL" id="GBP82053.1"/>
    </source>
</evidence>
<accession>A0A4C1Z4D8</accession>
<proteinExistence type="predicted"/>
<dbReference type="AlphaFoldDB" id="A0A4C1Z4D8"/>
<name>A0A4C1Z4D8_EUMVA</name>
<gene>
    <name evidence="1" type="ORF">EVAR_52402_1</name>
</gene>
<keyword evidence="2" id="KW-1185">Reference proteome</keyword>
<organism evidence="1 2">
    <name type="scientific">Eumeta variegata</name>
    <name type="common">Bagworm moth</name>
    <name type="synonym">Eumeta japonica</name>
    <dbReference type="NCBI Taxonomy" id="151549"/>
    <lineage>
        <taxon>Eukaryota</taxon>
        <taxon>Metazoa</taxon>
        <taxon>Ecdysozoa</taxon>
        <taxon>Arthropoda</taxon>
        <taxon>Hexapoda</taxon>
        <taxon>Insecta</taxon>
        <taxon>Pterygota</taxon>
        <taxon>Neoptera</taxon>
        <taxon>Endopterygota</taxon>
        <taxon>Lepidoptera</taxon>
        <taxon>Glossata</taxon>
        <taxon>Ditrysia</taxon>
        <taxon>Tineoidea</taxon>
        <taxon>Psychidae</taxon>
        <taxon>Oiketicinae</taxon>
        <taxon>Eumeta</taxon>
    </lineage>
</organism>
<reference evidence="1 2" key="1">
    <citation type="journal article" date="2019" name="Commun. Biol.">
        <title>The bagworm genome reveals a unique fibroin gene that provides high tensile strength.</title>
        <authorList>
            <person name="Kono N."/>
            <person name="Nakamura H."/>
            <person name="Ohtoshi R."/>
            <person name="Tomita M."/>
            <person name="Numata K."/>
            <person name="Arakawa K."/>
        </authorList>
    </citation>
    <scope>NUCLEOTIDE SEQUENCE [LARGE SCALE GENOMIC DNA]</scope>
</reference>
<sequence length="164" mass="18284">MPTPDNDNLASRSFRVVATCSDVWDPLFIRWRWAREFMTLLTGWVCVRYGLLFKGQSDDYYMTSFRTRSRPHGHGDIFPVDLATPGQVGSSIAHFAQYTRGRVGGATISAIGISCTGDGRALGRKRWFVRIIQLNGSPRAHERANGRGSCGFTTITRRDAPLSV</sequence>
<evidence type="ECO:0000313" key="2">
    <source>
        <dbReference type="Proteomes" id="UP000299102"/>
    </source>
</evidence>
<comment type="caution">
    <text evidence="1">The sequence shown here is derived from an EMBL/GenBank/DDBJ whole genome shotgun (WGS) entry which is preliminary data.</text>
</comment>